<dbReference type="PANTHER" id="PTHR30173:SF43">
    <property type="entry name" value="ECF RNA POLYMERASE SIGMA FACTOR SIGI-RELATED"/>
    <property type="match status" value="1"/>
</dbReference>
<evidence type="ECO:0000256" key="5">
    <source>
        <dbReference type="ARBA" id="ARBA00023163"/>
    </source>
</evidence>
<dbReference type="SUPFAM" id="SSF54427">
    <property type="entry name" value="NTF2-like"/>
    <property type="match status" value="1"/>
</dbReference>
<dbReference type="GO" id="GO:0003677">
    <property type="term" value="F:DNA binding"/>
    <property type="evidence" value="ECO:0007669"/>
    <property type="project" value="InterPro"/>
</dbReference>
<dbReference type="Pfam" id="PF08281">
    <property type="entry name" value="Sigma70_r4_2"/>
    <property type="match status" value="1"/>
</dbReference>
<dbReference type="InterPro" id="IPR013324">
    <property type="entry name" value="RNA_pol_sigma_r3/r4-like"/>
</dbReference>
<dbReference type="RefSeq" id="WP_212527168.1">
    <property type="nucleotide sequence ID" value="NZ_JAGSOG010000014.1"/>
</dbReference>
<name>A0A941EK19_9ACTN</name>
<dbReference type="NCBIfam" id="NF007214">
    <property type="entry name" value="PRK09636.1"/>
    <property type="match status" value="1"/>
</dbReference>
<protein>
    <submittedName>
        <fullName evidence="8">Sigma-70 family RNA polymerase sigma factor</fullName>
    </submittedName>
</protein>
<evidence type="ECO:0000259" key="7">
    <source>
        <dbReference type="Pfam" id="PF08281"/>
    </source>
</evidence>
<dbReference type="Gene3D" id="3.10.450.50">
    <property type="match status" value="1"/>
</dbReference>
<dbReference type="Gene3D" id="1.10.1740.10">
    <property type="match status" value="1"/>
</dbReference>
<comment type="subunit">
    <text evidence="2">Interacts transiently with the RNA polymerase catalytic core formed by RpoA, RpoB, RpoC and RpoZ (2 alpha, 1 beta, 1 beta' and 1 omega subunit) to form the RNA polymerase holoenzyme that can initiate transcription.</text>
</comment>
<feature type="domain" description="RNA polymerase sigma-70 region 2" evidence="6">
    <location>
        <begin position="7"/>
        <end position="70"/>
    </location>
</feature>
<evidence type="ECO:0000256" key="4">
    <source>
        <dbReference type="ARBA" id="ARBA00023082"/>
    </source>
</evidence>
<evidence type="ECO:0000256" key="3">
    <source>
        <dbReference type="ARBA" id="ARBA00023015"/>
    </source>
</evidence>
<dbReference type="NCBIfam" id="TIGR02937">
    <property type="entry name" value="sigma70-ECF"/>
    <property type="match status" value="1"/>
</dbReference>
<dbReference type="SUPFAM" id="SSF88946">
    <property type="entry name" value="Sigma2 domain of RNA polymerase sigma factors"/>
    <property type="match status" value="1"/>
</dbReference>
<dbReference type="Proteomes" id="UP000675781">
    <property type="component" value="Unassembled WGS sequence"/>
</dbReference>
<dbReference type="NCBIfam" id="TIGR02957">
    <property type="entry name" value="SigX4"/>
    <property type="match status" value="1"/>
</dbReference>
<dbReference type="InterPro" id="IPR013325">
    <property type="entry name" value="RNA_pol_sigma_r2"/>
</dbReference>
<dbReference type="InterPro" id="IPR013249">
    <property type="entry name" value="RNA_pol_sigma70_r4_t2"/>
</dbReference>
<dbReference type="InterPro" id="IPR014284">
    <property type="entry name" value="RNA_pol_sigma-70_dom"/>
</dbReference>
<dbReference type="InterPro" id="IPR014303">
    <property type="entry name" value="RNA_pol_sigma-70_ECF"/>
</dbReference>
<dbReference type="InterPro" id="IPR036388">
    <property type="entry name" value="WH-like_DNA-bd_sf"/>
</dbReference>
<sequence>MAGIEEFEQHRRYLGAVAYRMLGSVYDAQDAVQEAWLRWSEVDASAVHDPRAYLTTVVTRLCYDQLGSARARREAYYGEWLPEPLVDEEPSPQDRAERGEEISLALMALLERLSPAERAAFVLHDVFGVGFPEIAATLERSEAAVRQLASRARKQVKDGSPRTSVDRAAHHQAVRAFTDAVVKGDIIGLMKVLDPEIVWHADGGGIVRAAARPIEGADRVARLVLGLAAKFWDPAGTIAFVEVNGEPGLVVFHPDGTSGGVLGFTVADGLITAGYVVANPEKLRHLPPAPTG</sequence>
<dbReference type="InterPro" id="IPR032710">
    <property type="entry name" value="NTF2-like_dom_sf"/>
</dbReference>
<dbReference type="Gene3D" id="1.10.10.10">
    <property type="entry name" value="Winged helix-like DNA-binding domain superfamily/Winged helix DNA-binding domain"/>
    <property type="match status" value="1"/>
</dbReference>
<keyword evidence="9" id="KW-1185">Reference proteome</keyword>
<reference evidence="8" key="1">
    <citation type="submission" date="2021-04" db="EMBL/GenBank/DDBJ databases">
        <title>Genome based classification of Actinospica acidithermotolerans sp. nov., an actinobacterium isolated from an Indonesian hot spring.</title>
        <authorList>
            <person name="Kusuma A.B."/>
            <person name="Putra K.E."/>
            <person name="Nafisah S."/>
            <person name="Loh J."/>
            <person name="Nouioui I."/>
            <person name="Goodfellow M."/>
        </authorList>
    </citation>
    <scope>NUCLEOTIDE SEQUENCE</scope>
    <source>
        <strain evidence="8">CSCA 57</strain>
    </source>
</reference>
<comment type="caution">
    <text evidence="8">The sequence shown here is derived from an EMBL/GenBank/DDBJ whole genome shotgun (WGS) entry which is preliminary data.</text>
</comment>
<evidence type="ECO:0000313" key="9">
    <source>
        <dbReference type="Proteomes" id="UP000675781"/>
    </source>
</evidence>
<dbReference type="GO" id="GO:0006352">
    <property type="term" value="P:DNA-templated transcription initiation"/>
    <property type="evidence" value="ECO:0007669"/>
    <property type="project" value="InterPro"/>
</dbReference>
<dbReference type="EMBL" id="JAGSOG010000014">
    <property type="protein sequence ID" value="MBR7832641.1"/>
    <property type="molecule type" value="Genomic_DNA"/>
</dbReference>
<dbReference type="GO" id="GO:0016987">
    <property type="term" value="F:sigma factor activity"/>
    <property type="evidence" value="ECO:0007669"/>
    <property type="project" value="UniProtKB-KW"/>
</dbReference>
<accession>A0A941EK19</accession>
<evidence type="ECO:0000256" key="1">
    <source>
        <dbReference type="ARBA" id="ARBA00010641"/>
    </source>
</evidence>
<dbReference type="Pfam" id="PF04542">
    <property type="entry name" value="Sigma70_r2"/>
    <property type="match status" value="1"/>
</dbReference>
<dbReference type="PANTHER" id="PTHR30173">
    <property type="entry name" value="SIGMA 19 FACTOR"/>
    <property type="match status" value="1"/>
</dbReference>
<feature type="domain" description="RNA polymerase sigma factor 70 region 4 type 2" evidence="7">
    <location>
        <begin position="104"/>
        <end position="155"/>
    </location>
</feature>
<keyword evidence="3" id="KW-0805">Transcription regulation</keyword>
<proteinExistence type="inferred from homology"/>
<keyword evidence="5" id="KW-0804">Transcription</keyword>
<organism evidence="8 9">
    <name type="scientific">Actinospica durhamensis</name>
    <dbReference type="NCBI Taxonomy" id="1508375"/>
    <lineage>
        <taxon>Bacteria</taxon>
        <taxon>Bacillati</taxon>
        <taxon>Actinomycetota</taxon>
        <taxon>Actinomycetes</taxon>
        <taxon>Catenulisporales</taxon>
        <taxon>Actinospicaceae</taxon>
        <taxon>Actinospica</taxon>
    </lineage>
</organism>
<dbReference type="AlphaFoldDB" id="A0A941EK19"/>
<comment type="similarity">
    <text evidence="1">Belongs to the sigma-70 factor family. ECF subfamily.</text>
</comment>
<evidence type="ECO:0000256" key="2">
    <source>
        <dbReference type="ARBA" id="ARBA00011344"/>
    </source>
</evidence>
<dbReference type="InterPro" id="IPR007627">
    <property type="entry name" value="RNA_pol_sigma70_r2"/>
</dbReference>
<gene>
    <name evidence="8" type="ORF">KDL01_05185</name>
</gene>
<keyword evidence="4" id="KW-0731">Sigma factor</keyword>
<evidence type="ECO:0000313" key="8">
    <source>
        <dbReference type="EMBL" id="MBR7832641.1"/>
    </source>
</evidence>
<dbReference type="InterPro" id="IPR052704">
    <property type="entry name" value="ECF_Sigma-70_Domain"/>
</dbReference>
<dbReference type="SUPFAM" id="SSF88659">
    <property type="entry name" value="Sigma3 and sigma4 domains of RNA polymerase sigma factors"/>
    <property type="match status" value="1"/>
</dbReference>
<evidence type="ECO:0000259" key="6">
    <source>
        <dbReference type="Pfam" id="PF04542"/>
    </source>
</evidence>